<reference evidence="1 2" key="1">
    <citation type="submission" date="2022-07" db="EMBL/GenBank/DDBJ databases">
        <title>Degradation activity of malathion, p-nitrophenol and potential low-temperature adaptation strategy of Rhodococcus sp. FXJ9.536.</title>
        <authorList>
            <person name="Huang J."/>
            <person name="Huang Y."/>
        </authorList>
    </citation>
    <scope>NUCLEOTIDE SEQUENCE [LARGE SCALE GENOMIC DNA]</scope>
    <source>
        <strain evidence="1 2">FXJ9.536</strain>
    </source>
</reference>
<evidence type="ECO:0000313" key="1">
    <source>
        <dbReference type="EMBL" id="MCQ4121880.1"/>
    </source>
</evidence>
<keyword evidence="2" id="KW-1185">Reference proteome</keyword>
<accession>A0ABT1QHZ6</accession>
<proteinExistence type="predicted"/>
<organism evidence="1 2">
    <name type="scientific">Rhodococcus tibetensis</name>
    <dbReference type="NCBI Taxonomy" id="2965064"/>
    <lineage>
        <taxon>Bacteria</taxon>
        <taxon>Bacillati</taxon>
        <taxon>Actinomycetota</taxon>
        <taxon>Actinomycetes</taxon>
        <taxon>Mycobacteriales</taxon>
        <taxon>Nocardiaceae</taxon>
        <taxon>Rhodococcus</taxon>
    </lineage>
</organism>
<comment type="caution">
    <text evidence="1">The sequence shown here is derived from an EMBL/GenBank/DDBJ whole genome shotgun (WGS) entry which is preliminary data.</text>
</comment>
<gene>
    <name evidence="1" type="ORF">NOF53_22410</name>
</gene>
<dbReference type="RefSeq" id="WP_255972855.1">
    <property type="nucleotide sequence ID" value="NZ_JANFQF010000022.1"/>
</dbReference>
<dbReference type="Pfam" id="PF13376">
    <property type="entry name" value="OmdA"/>
    <property type="match status" value="1"/>
</dbReference>
<evidence type="ECO:0000313" key="2">
    <source>
        <dbReference type="Proteomes" id="UP001524501"/>
    </source>
</evidence>
<sequence length="190" mass="21813">MSTVSARTSAEWRAWLARNCQSENEVWLVLHHKDSGTASVRYSEAIEQALCYGWIDGLHRKNDANSSRLRFTPRTERSSWSRINRERATRMIELGLMTEHGQALIDLAMAKGTWQVLPDHESAAIPNDLRELLDRNSAARINFEAFPPSSKRLILEWIAKAKRPDTRRRRIDRTVTLAEVNVRANHPGTQ</sequence>
<protein>
    <submittedName>
        <fullName evidence="1">YdeI/OmpD-associated family protein</fullName>
    </submittedName>
</protein>
<name>A0ABT1QHZ6_9NOCA</name>
<dbReference type="EMBL" id="JANFQF010000022">
    <property type="protein sequence ID" value="MCQ4121880.1"/>
    <property type="molecule type" value="Genomic_DNA"/>
</dbReference>
<dbReference type="Proteomes" id="UP001524501">
    <property type="component" value="Unassembled WGS sequence"/>
</dbReference>